<dbReference type="Pfam" id="PF08336">
    <property type="entry name" value="P4Ha_N"/>
    <property type="match status" value="2"/>
</dbReference>
<evidence type="ECO:0000256" key="2">
    <source>
        <dbReference type="ARBA" id="ARBA00022723"/>
    </source>
</evidence>
<dbReference type="PANTHER" id="PTHR10869:SF244">
    <property type="entry name" value="PROLYL 4-HYDROXYLASE SUBUNIT ALPHA-2"/>
    <property type="match status" value="1"/>
</dbReference>
<evidence type="ECO:0000313" key="9">
    <source>
        <dbReference type="EMBL" id="VVC95599.1"/>
    </source>
</evidence>
<dbReference type="SMART" id="SM00702">
    <property type="entry name" value="P4Hc"/>
    <property type="match status" value="1"/>
</dbReference>
<evidence type="ECO:0000256" key="3">
    <source>
        <dbReference type="ARBA" id="ARBA00022896"/>
    </source>
</evidence>
<keyword evidence="6" id="KW-0408">Iron</keyword>
<dbReference type="Gene3D" id="2.60.120.620">
    <property type="entry name" value="q2cbj1_9rhob like domain"/>
    <property type="match status" value="3"/>
</dbReference>
<dbReference type="PANTHER" id="PTHR10869">
    <property type="entry name" value="PROLYL 4-HYDROXYLASE ALPHA SUBUNIT"/>
    <property type="match status" value="1"/>
</dbReference>
<dbReference type="GO" id="GO:0031418">
    <property type="term" value="F:L-ascorbic acid binding"/>
    <property type="evidence" value="ECO:0007669"/>
    <property type="project" value="UniProtKB-KW"/>
</dbReference>
<comment type="cofactor">
    <cofactor evidence="1">
        <name>L-ascorbate</name>
        <dbReference type="ChEBI" id="CHEBI:38290"/>
    </cofactor>
</comment>
<keyword evidence="2" id="KW-0479">Metal-binding</keyword>
<sequence>MDNMSRLDVISLSILVVSFAILVNGDIFTSTHEMESLLETHQRILEELDDYINKEDQRLSTLKRHLEIFKREQKKAMKDPVNYVGNPLNAFTLIKRLTYDLKEIEMTIKVGTGDMKNALEWTNKLLTVNPNNERARDNIPHYHRLIAEQEVALNRRRRGDIGEELDKEIEKEMEFSYAYGIDWKFYEKLCRGEHPFLRYAAIKMEYLYRDPDIVMYYDVLSENEIDIIKKLATPNVRTSQPANFRISKAAWLDDNDSPALARVSRRVTDFTNLDLTFAILVNGDIFTSTHEMEFLLPTHQRILEELDDYIIKEDQRLNTLKRYLAIFKGEQKKATEDPVNYVGNPINAFTLIKRLTYDLKEIETKIKIGAEYINNVTFSHNDAIYPTQEDLTGAAVALSRLQQTYELEDTEQESIEEIDEMKEKSLFAYDFDWNTYEKLCRGEIKLTCQYLTGEHPFLRYAAIKMEYLYRDPDIVMYYDFHRAVVLDIENSESKAVYYRISKSAWLHDDESPTIARVSRRVSHFTNLDMSSAEELQMSDVAQGGATVFVDIGVSVFPVKGAALVWMNLHRSGEGDLATRHAACPVLLGSKWACNKWIHEIGQEFLRPCDLEYQSKEMHLKLPKNVATSIS</sequence>
<dbReference type="GO" id="GO:0004656">
    <property type="term" value="F:procollagen-proline 4-dioxygenase activity"/>
    <property type="evidence" value="ECO:0007669"/>
    <property type="project" value="InterPro"/>
</dbReference>
<protein>
    <recommendedName>
        <fullName evidence="8">Prolyl 4-hydroxylase alpha subunit domain-containing protein</fullName>
    </recommendedName>
</protein>
<keyword evidence="4" id="KW-0223">Dioxygenase</keyword>
<evidence type="ECO:0000259" key="8">
    <source>
        <dbReference type="SMART" id="SM00702"/>
    </source>
</evidence>
<keyword evidence="3" id="KW-0847">Vitamin C</keyword>
<reference evidence="9 10" key="1">
    <citation type="submission" date="2017-07" db="EMBL/GenBank/DDBJ databases">
        <authorList>
            <person name="Talla V."/>
            <person name="Backstrom N."/>
        </authorList>
    </citation>
    <scope>NUCLEOTIDE SEQUENCE [LARGE SCALE GENOMIC DNA]</scope>
</reference>
<dbReference type="InterPro" id="IPR006620">
    <property type="entry name" value="Pro_4_hyd_alph"/>
</dbReference>
<evidence type="ECO:0000256" key="4">
    <source>
        <dbReference type="ARBA" id="ARBA00022964"/>
    </source>
</evidence>
<feature type="coiled-coil region" evidence="7">
    <location>
        <begin position="34"/>
        <end position="72"/>
    </location>
</feature>
<evidence type="ECO:0000256" key="1">
    <source>
        <dbReference type="ARBA" id="ARBA00001961"/>
    </source>
</evidence>
<dbReference type="AlphaFoldDB" id="A0A5E4QF41"/>
<name>A0A5E4QF41_9NEOP</name>
<dbReference type="Proteomes" id="UP000324832">
    <property type="component" value="Unassembled WGS sequence"/>
</dbReference>
<keyword evidence="7" id="KW-0175">Coiled coil</keyword>
<keyword evidence="5" id="KW-0560">Oxidoreductase</keyword>
<gene>
    <name evidence="9" type="ORF">LSINAPIS_LOCUS7277</name>
</gene>
<accession>A0A5E4QF41</accession>
<evidence type="ECO:0000256" key="5">
    <source>
        <dbReference type="ARBA" id="ARBA00023002"/>
    </source>
</evidence>
<evidence type="ECO:0000256" key="6">
    <source>
        <dbReference type="ARBA" id="ARBA00023004"/>
    </source>
</evidence>
<dbReference type="GO" id="GO:0005783">
    <property type="term" value="C:endoplasmic reticulum"/>
    <property type="evidence" value="ECO:0007669"/>
    <property type="project" value="InterPro"/>
</dbReference>
<feature type="domain" description="Prolyl 4-hydroxylase alpha subunit" evidence="8">
    <location>
        <begin position="472"/>
        <end position="598"/>
    </location>
</feature>
<proteinExistence type="predicted"/>
<dbReference type="InterPro" id="IPR045054">
    <property type="entry name" value="P4HA-like"/>
</dbReference>
<dbReference type="Gene3D" id="6.10.140.1460">
    <property type="match status" value="2"/>
</dbReference>
<evidence type="ECO:0000256" key="7">
    <source>
        <dbReference type="SAM" id="Coils"/>
    </source>
</evidence>
<evidence type="ECO:0000313" key="10">
    <source>
        <dbReference type="Proteomes" id="UP000324832"/>
    </source>
</evidence>
<dbReference type="InterPro" id="IPR013547">
    <property type="entry name" value="P4H_N"/>
</dbReference>
<keyword evidence="10" id="KW-1185">Reference proteome</keyword>
<organism evidence="9 10">
    <name type="scientific">Leptidea sinapis</name>
    <dbReference type="NCBI Taxonomy" id="189913"/>
    <lineage>
        <taxon>Eukaryota</taxon>
        <taxon>Metazoa</taxon>
        <taxon>Ecdysozoa</taxon>
        <taxon>Arthropoda</taxon>
        <taxon>Hexapoda</taxon>
        <taxon>Insecta</taxon>
        <taxon>Pterygota</taxon>
        <taxon>Neoptera</taxon>
        <taxon>Endopterygota</taxon>
        <taxon>Lepidoptera</taxon>
        <taxon>Glossata</taxon>
        <taxon>Ditrysia</taxon>
        <taxon>Papilionoidea</taxon>
        <taxon>Pieridae</taxon>
        <taxon>Dismorphiinae</taxon>
        <taxon>Leptidea</taxon>
    </lineage>
</organism>
<dbReference type="GO" id="GO:0005506">
    <property type="term" value="F:iron ion binding"/>
    <property type="evidence" value="ECO:0007669"/>
    <property type="project" value="InterPro"/>
</dbReference>
<dbReference type="EMBL" id="FZQP02002349">
    <property type="protein sequence ID" value="VVC95599.1"/>
    <property type="molecule type" value="Genomic_DNA"/>
</dbReference>